<proteinExistence type="predicted"/>
<dbReference type="Gene3D" id="3.40.50.1220">
    <property type="entry name" value="TPP-binding domain"/>
    <property type="match status" value="1"/>
</dbReference>
<protein>
    <submittedName>
        <fullName evidence="1">Formylmethanofuran dehydrogenase subunit B</fullName>
    </submittedName>
</protein>
<organism evidence="1 2">
    <name type="scientific">Pseudomethylobacillus aquaticus</name>
    <dbReference type="NCBI Taxonomy" id="2676064"/>
    <lineage>
        <taxon>Bacteria</taxon>
        <taxon>Pseudomonadati</taxon>
        <taxon>Pseudomonadota</taxon>
        <taxon>Betaproteobacteria</taxon>
        <taxon>Nitrosomonadales</taxon>
        <taxon>Methylophilaceae</taxon>
        <taxon>Pseudomethylobacillus</taxon>
    </lineage>
</organism>
<dbReference type="AlphaFoldDB" id="A0A3N0UXS8"/>
<comment type="caution">
    <text evidence="1">The sequence shown here is derived from an EMBL/GenBank/DDBJ whole genome shotgun (WGS) entry which is preliminary data.</text>
</comment>
<sequence length="441" mass="46992">MVNFVGSSLLDSVRIKDVTCTACGMLCDDLVVARALNSNTLSVVEHGCSRSAALLQHPPAKPSARVHGKEVDHASAIQAATALLQQAKQPLIAGLGTDVQGMRAVLRLADHIGATLDHMNSAAMLRNTLVVQQSGWQVTTLTEVRNRADLIVAIGTDIVSALPRFFERCVWVEATLFDQAPAERDIVFLGGRHDDLGFASSPDGRPAQVLPCDMEQIPELVAALRALVTGRSLPVDQVAGIAMQDLQQLAQHLREARYSVLAWSAASLDYAHAELSIANITGIVSQLNQTTRSAGLPAGGSNGDSSVNQTSVWTTGYPLPNSYARQHPDYDPWQHSSAQQAAHADAVLWISSLDPSRRPPPSDTPTIVLGHAAMQFEQEPAVYIPIGTPGVDHSGTAFRCDSVVSLPLKPLRPSPLPSLSSVILDMEAALHASQKGDAHAD</sequence>
<name>A0A3N0UXS8_9PROT</name>
<reference evidence="1 2" key="1">
    <citation type="submission" date="2018-10" db="EMBL/GenBank/DDBJ databases">
        <authorList>
            <person name="Chen W.-M."/>
        </authorList>
    </citation>
    <scope>NUCLEOTIDE SEQUENCE [LARGE SCALE GENOMIC DNA]</scope>
    <source>
        <strain evidence="1 2">H-5</strain>
    </source>
</reference>
<dbReference type="Proteomes" id="UP000275137">
    <property type="component" value="Unassembled WGS sequence"/>
</dbReference>
<dbReference type="RefSeq" id="WP_123238010.1">
    <property type="nucleotide sequence ID" value="NZ_RJVP01000006.1"/>
</dbReference>
<accession>A0A3N0UXS8</accession>
<dbReference type="GO" id="GO:0018493">
    <property type="term" value="F:formylmethanofuran dehydrogenase activity"/>
    <property type="evidence" value="ECO:0007669"/>
    <property type="project" value="InterPro"/>
</dbReference>
<dbReference type="InterPro" id="IPR016457">
    <property type="entry name" value="Formylmethanofuran_DH_bsu"/>
</dbReference>
<evidence type="ECO:0000313" key="2">
    <source>
        <dbReference type="Proteomes" id="UP000275137"/>
    </source>
</evidence>
<dbReference type="SUPFAM" id="SSF53706">
    <property type="entry name" value="Formate dehydrogenase/DMSO reductase, domains 1-3"/>
    <property type="match status" value="1"/>
</dbReference>
<keyword evidence="2" id="KW-1185">Reference proteome</keyword>
<dbReference type="PIRSF" id="PIRSF005646">
    <property type="entry name" value="FwdB"/>
    <property type="match status" value="1"/>
</dbReference>
<evidence type="ECO:0000313" key="1">
    <source>
        <dbReference type="EMBL" id="ROH85356.1"/>
    </source>
</evidence>
<dbReference type="EMBL" id="RJVP01000006">
    <property type="protein sequence ID" value="ROH85356.1"/>
    <property type="molecule type" value="Genomic_DNA"/>
</dbReference>
<dbReference type="GO" id="GO:0015948">
    <property type="term" value="P:methanogenesis"/>
    <property type="evidence" value="ECO:0007669"/>
    <property type="project" value="InterPro"/>
</dbReference>
<gene>
    <name evidence="1" type="ORF">ED236_10935</name>
</gene>